<organism evidence="1">
    <name type="scientific">viral metagenome</name>
    <dbReference type="NCBI Taxonomy" id="1070528"/>
    <lineage>
        <taxon>unclassified sequences</taxon>
        <taxon>metagenomes</taxon>
        <taxon>organismal metagenomes</taxon>
    </lineage>
</organism>
<evidence type="ECO:0000313" key="1">
    <source>
        <dbReference type="EMBL" id="QHU15818.1"/>
    </source>
</evidence>
<dbReference type="EMBL" id="MN740868">
    <property type="protein sequence ID" value="QHU15818.1"/>
    <property type="molecule type" value="Genomic_DNA"/>
</dbReference>
<name>A0A6C0KHL0_9ZZZZ</name>
<reference evidence="1" key="1">
    <citation type="journal article" date="2020" name="Nature">
        <title>Giant virus diversity and host interactions through global metagenomics.</title>
        <authorList>
            <person name="Schulz F."/>
            <person name="Roux S."/>
            <person name="Paez-Espino D."/>
            <person name="Jungbluth S."/>
            <person name="Walsh D.A."/>
            <person name="Denef V.J."/>
            <person name="McMahon K.D."/>
            <person name="Konstantinidis K.T."/>
            <person name="Eloe-Fadrosh E.A."/>
            <person name="Kyrpides N.C."/>
            <person name="Woyke T."/>
        </authorList>
    </citation>
    <scope>NUCLEOTIDE SEQUENCE</scope>
    <source>
        <strain evidence="1">GVMAG-S-3300010158-109</strain>
    </source>
</reference>
<dbReference type="AlphaFoldDB" id="A0A6C0KHL0"/>
<sequence length="239" mass="27948">MVLFSHGDSYDEMYNLSRQYYRSFDNVRTVYYTFSGDVNDTSKPYVESDILYLPGEETYMPGILSKTLKTFSYFYDTQYDYYVRTNISTIVNFNLLSKALQYHKIEYGGGRNFYIYQGYRDSGCGVTDDTHVGLSYAAGTCIVLSRDMFRKVVENQSRLDMNVIDDVAIGKMIKDAFNVESFDLNVNYKHYKETYESYDEMVEYIPYTICYRNRSNDRKTDVINMRAIVGMLMSSNSNE</sequence>
<protein>
    <submittedName>
        <fullName evidence="1">Uncharacterized protein</fullName>
    </submittedName>
</protein>
<accession>A0A6C0KHL0</accession>
<proteinExistence type="predicted"/>
<dbReference type="Gene3D" id="3.90.550.50">
    <property type="match status" value="1"/>
</dbReference>